<reference evidence="2" key="1">
    <citation type="submission" date="2024-01" db="EMBL/GenBank/DDBJ databases">
        <title>Genome sequence of Mycoplasma ciconiae type strain DSM 25251.</title>
        <authorList>
            <person name="Spergser J."/>
        </authorList>
    </citation>
    <scope>NUCLEOTIDE SEQUENCE [LARGE SCALE GENOMIC DNA]</scope>
    <source>
        <strain evidence="2">DSM 25251</strain>
    </source>
</reference>
<organism evidence="2 3">
    <name type="scientific">Mycoplasmopsis ciconiae</name>
    <dbReference type="NCBI Taxonomy" id="561067"/>
    <lineage>
        <taxon>Bacteria</taxon>
        <taxon>Bacillati</taxon>
        <taxon>Mycoplasmatota</taxon>
        <taxon>Mycoplasmoidales</taxon>
        <taxon>Metamycoplasmataceae</taxon>
        <taxon>Mycoplasmopsis</taxon>
    </lineage>
</organism>
<name>A0ABU7MLL1_9BACT</name>
<dbReference type="Proteomes" id="UP001344817">
    <property type="component" value="Unassembled WGS sequence"/>
</dbReference>
<keyword evidence="1" id="KW-0472">Membrane</keyword>
<protein>
    <submittedName>
        <fullName evidence="2">Uncharacterized protein</fullName>
    </submittedName>
</protein>
<evidence type="ECO:0000256" key="1">
    <source>
        <dbReference type="SAM" id="Phobius"/>
    </source>
</evidence>
<keyword evidence="1" id="KW-0812">Transmembrane</keyword>
<dbReference type="EMBL" id="JAZDWZ010000005">
    <property type="protein sequence ID" value="MEE3928357.1"/>
    <property type="molecule type" value="Genomic_DNA"/>
</dbReference>
<gene>
    <name evidence="2" type="ORF">V2E24_02085</name>
</gene>
<evidence type="ECO:0000313" key="3">
    <source>
        <dbReference type="Proteomes" id="UP001344817"/>
    </source>
</evidence>
<comment type="caution">
    <text evidence="2">The sequence shown here is derived from an EMBL/GenBank/DDBJ whole genome shotgun (WGS) entry which is preliminary data.</text>
</comment>
<keyword evidence="1" id="KW-1133">Transmembrane helix</keyword>
<feature type="transmembrane region" description="Helical" evidence="1">
    <location>
        <begin position="84"/>
        <end position="110"/>
    </location>
</feature>
<accession>A0ABU7MLL1</accession>
<keyword evidence="3" id="KW-1185">Reference proteome</keyword>
<sequence length="113" mass="13078">MLDIKDKIKELKNQTSNEHIQKELNIHIDKAEESQINDPILRTNIDAISSVPRSIREKELSKIEKKFLPYKKDKEARKIYKKRLALIFLAILGVLIILASIIVLLTYAVINVQ</sequence>
<proteinExistence type="predicted"/>
<evidence type="ECO:0000313" key="2">
    <source>
        <dbReference type="EMBL" id="MEE3928357.1"/>
    </source>
</evidence>